<evidence type="ECO:0000313" key="4">
    <source>
        <dbReference type="Proteomes" id="UP001221217"/>
    </source>
</evidence>
<dbReference type="Proteomes" id="UP001221217">
    <property type="component" value="Unassembled WGS sequence"/>
</dbReference>
<evidence type="ECO:0000256" key="1">
    <source>
        <dbReference type="SAM" id="MobiDB-lite"/>
    </source>
</evidence>
<keyword evidence="2" id="KW-0812">Transmembrane</keyword>
<name>A0AAJ1IAK7_9SPIO</name>
<sequence length="174" mass="18359">MDVFETIFSFVPLLMVILFFTRIAKSAGRNKKRKESDNAAAEAKVADESAADTKHIGVKPGTTLRSKLLDGSEDFAGMMAKLSGKHSSPEEDGAPAGKTEATALAPTAEAPTPIEQASVAPVAEGLHALNSQHAPGDSCANPRVQQNGEQLSKLNNLKKAVVWAEILGKPRGLE</sequence>
<feature type="region of interest" description="Disordered" evidence="1">
    <location>
        <begin position="30"/>
        <end position="52"/>
    </location>
</feature>
<accession>A0AAJ1IAK7</accession>
<proteinExistence type="predicted"/>
<evidence type="ECO:0000256" key="2">
    <source>
        <dbReference type="SAM" id="Phobius"/>
    </source>
</evidence>
<evidence type="ECO:0000313" key="3">
    <source>
        <dbReference type="EMBL" id="MDC7225727.1"/>
    </source>
</evidence>
<dbReference type="AlphaFoldDB" id="A0AAJ1IAK7"/>
<reference evidence="3 4" key="1">
    <citation type="submission" date="2022-12" db="EMBL/GenBank/DDBJ databases">
        <title>Metagenome assembled genome from gulf of manar.</title>
        <authorList>
            <person name="Kohli P."/>
            <person name="Pk S."/>
            <person name="Venkata Ramana C."/>
            <person name="Sasikala C."/>
        </authorList>
    </citation>
    <scope>NUCLEOTIDE SEQUENCE [LARGE SCALE GENOMIC DNA]</scope>
    <source>
        <strain evidence="3">JB008</strain>
    </source>
</reference>
<organism evidence="3 4">
    <name type="scientific">Candidatus Thalassospirochaeta sargassi</name>
    <dbReference type="NCBI Taxonomy" id="3119039"/>
    <lineage>
        <taxon>Bacteria</taxon>
        <taxon>Pseudomonadati</taxon>
        <taxon>Spirochaetota</taxon>
        <taxon>Spirochaetia</taxon>
        <taxon>Spirochaetales</taxon>
        <taxon>Spirochaetaceae</taxon>
        <taxon>Candidatus Thalassospirochaeta</taxon>
    </lineage>
</organism>
<gene>
    <name evidence="3" type="ORF">PQJ61_03060</name>
</gene>
<comment type="caution">
    <text evidence="3">The sequence shown here is derived from an EMBL/GenBank/DDBJ whole genome shotgun (WGS) entry which is preliminary data.</text>
</comment>
<feature type="transmembrane region" description="Helical" evidence="2">
    <location>
        <begin position="6"/>
        <end position="24"/>
    </location>
</feature>
<dbReference type="EMBL" id="JAQQAL010000009">
    <property type="protein sequence ID" value="MDC7225727.1"/>
    <property type="molecule type" value="Genomic_DNA"/>
</dbReference>
<protein>
    <submittedName>
        <fullName evidence="3">Uncharacterized protein</fullName>
    </submittedName>
</protein>
<keyword evidence="2" id="KW-1133">Transmembrane helix</keyword>
<keyword evidence="2" id="KW-0472">Membrane</keyword>
<feature type="region of interest" description="Disordered" evidence="1">
    <location>
        <begin position="79"/>
        <end position="105"/>
    </location>
</feature>